<dbReference type="STRING" id="1705564.APG08_00665"/>
<evidence type="ECO:0000259" key="2">
    <source>
        <dbReference type="SMART" id="SM00062"/>
    </source>
</evidence>
<evidence type="ECO:0000259" key="3">
    <source>
        <dbReference type="SMART" id="SM00079"/>
    </source>
</evidence>
<dbReference type="InterPro" id="IPR001638">
    <property type="entry name" value="Solute-binding_3/MltF_N"/>
</dbReference>
<dbReference type="InterPro" id="IPR001320">
    <property type="entry name" value="Iontro_rcpt_C"/>
</dbReference>
<dbReference type="PANTHER" id="PTHR35936">
    <property type="entry name" value="MEMBRANE-BOUND LYTIC MUREIN TRANSGLYCOSYLASE F"/>
    <property type="match status" value="1"/>
</dbReference>
<comment type="caution">
    <text evidence="4">The sequence shown here is derived from an EMBL/GenBank/DDBJ whole genome shotgun (WGS) entry which is preliminary data.</text>
</comment>
<dbReference type="GO" id="GO:0016020">
    <property type="term" value="C:membrane"/>
    <property type="evidence" value="ECO:0007669"/>
    <property type="project" value="InterPro"/>
</dbReference>
<dbReference type="PROSITE" id="PS51257">
    <property type="entry name" value="PROKAR_LIPOPROTEIN"/>
    <property type="match status" value="1"/>
</dbReference>
<organism evidence="4 5">
    <name type="scientific">Candidatus Methanofastidiosum methylothiophilum</name>
    <dbReference type="NCBI Taxonomy" id="1705564"/>
    <lineage>
        <taxon>Archaea</taxon>
        <taxon>Methanobacteriati</taxon>
        <taxon>Methanobacteriota</taxon>
        <taxon>Stenosarchaea group</taxon>
        <taxon>Candidatus Methanofastidiosia</taxon>
        <taxon>Candidatus Methanofastidiosales</taxon>
        <taxon>Candidatus Methanofastidiosaceae</taxon>
        <taxon>Candidatus Methanofastidiosum</taxon>
    </lineage>
</organism>
<dbReference type="Proteomes" id="UP000075398">
    <property type="component" value="Unassembled WGS sequence"/>
</dbReference>
<feature type="domain" description="Solute-binding protein family 3/N-terminal" evidence="2">
    <location>
        <begin position="36"/>
        <end position="254"/>
    </location>
</feature>
<keyword evidence="1" id="KW-0732">Signal</keyword>
<evidence type="ECO:0000256" key="1">
    <source>
        <dbReference type="ARBA" id="ARBA00022729"/>
    </source>
</evidence>
<name>A0A150IXH4_9EURY</name>
<accession>A0A150IXH4</accession>
<feature type="domain" description="Ionotropic glutamate receptor C-terminal" evidence="3">
    <location>
        <begin position="36"/>
        <end position="254"/>
    </location>
</feature>
<reference evidence="4 5" key="1">
    <citation type="journal article" date="2016" name="ISME J.">
        <title>Chasing the elusive Euryarchaeota class WSA2: genomes reveal a uniquely fastidious methyl-reducing methanogen.</title>
        <authorList>
            <person name="Nobu M.K."/>
            <person name="Narihiro T."/>
            <person name="Kuroda K."/>
            <person name="Mei R."/>
            <person name="Liu W.T."/>
        </authorList>
    </citation>
    <scope>NUCLEOTIDE SEQUENCE [LARGE SCALE GENOMIC DNA]</scope>
    <source>
        <strain evidence="4">U1lsi0528_Bin055</strain>
    </source>
</reference>
<proteinExistence type="predicted"/>
<dbReference type="SMART" id="SM00062">
    <property type="entry name" value="PBPb"/>
    <property type="match status" value="1"/>
</dbReference>
<dbReference type="SUPFAM" id="SSF53850">
    <property type="entry name" value="Periplasmic binding protein-like II"/>
    <property type="match status" value="1"/>
</dbReference>
<sequence length="258" mass="28208">MKRIAQISIVLLLVLAVVAASGCTGTKSKKLIEEGYLTIGTEAQYPPFEIRKADDSFYGFDIALGEALAKELGLKPKFVDTDFASIIASLNAGKFDIAMSAMTITEDRKKTVNFSDPYFDAGLSMAVRFNSDMQTVDDLKGKVIGVQLGTTGDLYASELKDIKEIKRYAHAPDAFLDMKNGKVDAVINDDVVNKPIIASDPTSFKVVGGLLTVEQYGIAVPKGNEDLLLKINAALKKLKENGTYDQIYDQYIVNWSEE</sequence>
<dbReference type="PANTHER" id="PTHR35936:SF17">
    <property type="entry name" value="ARGININE-BINDING EXTRACELLULAR PROTEIN ARTP"/>
    <property type="match status" value="1"/>
</dbReference>
<dbReference type="SMART" id="SM00079">
    <property type="entry name" value="PBPe"/>
    <property type="match status" value="1"/>
</dbReference>
<protein>
    <submittedName>
        <fullName evidence="4">Glutamine ABC transporter periplasmic protein</fullName>
    </submittedName>
</protein>
<dbReference type="AlphaFoldDB" id="A0A150IXH4"/>
<dbReference type="EMBL" id="LNGC01000089">
    <property type="protein sequence ID" value="KYC49697.1"/>
    <property type="molecule type" value="Genomic_DNA"/>
</dbReference>
<evidence type="ECO:0000313" key="4">
    <source>
        <dbReference type="EMBL" id="KYC49697.1"/>
    </source>
</evidence>
<dbReference type="CDD" id="cd13624">
    <property type="entry name" value="PBP2_Arg_Lys_His"/>
    <property type="match status" value="1"/>
</dbReference>
<dbReference type="GO" id="GO:0015276">
    <property type="term" value="F:ligand-gated monoatomic ion channel activity"/>
    <property type="evidence" value="ECO:0007669"/>
    <property type="project" value="InterPro"/>
</dbReference>
<gene>
    <name evidence="4" type="ORF">AMQ22_01593</name>
</gene>
<evidence type="ECO:0000313" key="5">
    <source>
        <dbReference type="Proteomes" id="UP000075398"/>
    </source>
</evidence>
<dbReference type="Gene3D" id="3.40.190.10">
    <property type="entry name" value="Periplasmic binding protein-like II"/>
    <property type="match status" value="2"/>
</dbReference>
<dbReference type="Pfam" id="PF00497">
    <property type="entry name" value="SBP_bac_3"/>
    <property type="match status" value="1"/>
</dbReference>